<keyword evidence="1" id="KW-1133">Transmembrane helix</keyword>
<evidence type="ECO:0000256" key="1">
    <source>
        <dbReference type="SAM" id="Phobius"/>
    </source>
</evidence>
<protein>
    <recommendedName>
        <fullName evidence="4">DUF5057 domain-containing protein</fullName>
    </recommendedName>
</protein>
<gene>
    <name evidence="2" type="ORF">G5B05_15695</name>
</gene>
<name>A0ABX2GJG9_9FIRM</name>
<keyword evidence="3" id="KW-1185">Reference proteome</keyword>
<dbReference type="Pfam" id="PF18952">
    <property type="entry name" value="DUF5696"/>
    <property type="match status" value="1"/>
</dbReference>
<evidence type="ECO:0000313" key="2">
    <source>
        <dbReference type="EMBL" id="NSE17793.1"/>
    </source>
</evidence>
<sequence>MKKEKSVRKAEFQAALFRQLKSLIVPFIILAIILIGVLVISFSQGEAEPEEVVRVNGYEGEETEITLENDKLLFSMNSLTTQFSVTMKETGETWTSNPEGAAEDSAALEIEKNKLQSTVLLTYSTQNGVDALLDNYEYSIAKGIYEIETGDGYIKVNYSIGDLEQEYVVPLVMEEDRMEEYLSKMGQRESLMIGEYYKKLDINDLSKSDKAAKDELTARYPSMETTVIYVLRDNVKASIQTKLQQYFEEAGYTYEEYVEDKEKDKQEKVSEKSVFNVSVIYRLDGDDLIVEVPFDDLEYKEDYPIYYLSVLPYFGASGTTDEGFLFVPEGGGALIEFNNGKTSQNSYYSNVYGWDMGQDRDAVVHDTRTYFNVFGESKNDSSFICMLEDGVPYASIQADISGRSHSYNYVNAVYSVLHREQYDVSDRSTQSMFVYEDGTAEGEGIVQRYSFIDSGDYVDMAEDYRSYLKDKYGDYLTVNDDTETPVALEIIGAVDKVKQVFGVPVSSPLELTTYKEAQEMVEELYGEGLSNMSVKLSGWMNGGVQQKMLDSVNLISDLGSKKDLQNMIDSAEEKGIAVYLNGITNYAMDSGITDGFFVYTDAAKFVSKESAKLNVYDTVTYEKAEEDRDPFYLLKADLVYEMMDNLADAANGYHAGVSFSDIGYELSSDFYQKDPTSRQMAMEEQAEKLKSLDDNGTDIMINMGNDYAVAYADMVTNMDLEGTEYSIIDKKIPFYQLAIHGYVNYTGEALNLTQNTQNELLNSAEYGAGLAFTFMKESAFELQNTLYTEYFGADYSAWHDEMLEIYTRYNEELGHTFNQKMVGHEYVTSELTCTIYEDGTKVYVNYSYDELQADDGTVVPARDYVVVR</sequence>
<dbReference type="InterPro" id="IPR043751">
    <property type="entry name" value="DUF5696"/>
</dbReference>
<proteinExistence type="predicted"/>
<organism evidence="2 3">
    <name type="scientific">Fusicatenibacter saccharivorans</name>
    <dbReference type="NCBI Taxonomy" id="1150298"/>
    <lineage>
        <taxon>Bacteria</taxon>
        <taxon>Bacillati</taxon>
        <taxon>Bacillota</taxon>
        <taxon>Clostridia</taxon>
        <taxon>Lachnospirales</taxon>
        <taxon>Lachnospiraceae</taxon>
        <taxon>Fusicatenibacter</taxon>
    </lineage>
</organism>
<keyword evidence="1" id="KW-0472">Membrane</keyword>
<reference evidence="2 3" key="1">
    <citation type="journal article" date="2020" name="Cell Host Microbe">
        <title>Functional and Genomic Variation between Human-Derived Isolates of Lachnospiraceae Reveals Inter- and Intra-Species Diversity.</title>
        <authorList>
            <person name="Sorbara M.T."/>
            <person name="Littmann E.R."/>
            <person name="Fontana E."/>
            <person name="Moody T.U."/>
            <person name="Kohout C.E."/>
            <person name="Gjonbalaj M."/>
            <person name="Eaton V."/>
            <person name="Seok R."/>
            <person name="Leiner I.M."/>
            <person name="Pamer E.G."/>
        </authorList>
    </citation>
    <scope>NUCLEOTIDE SEQUENCE [LARGE SCALE GENOMIC DNA]</scope>
    <source>
        <strain evidence="2 3">MSK.14.54</strain>
    </source>
</reference>
<comment type="caution">
    <text evidence="2">The sequence shown here is derived from an EMBL/GenBank/DDBJ whole genome shotgun (WGS) entry which is preliminary data.</text>
</comment>
<dbReference type="EMBL" id="JAAITQ010000048">
    <property type="protein sequence ID" value="NSE17793.1"/>
    <property type="molecule type" value="Genomic_DNA"/>
</dbReference>
<evidence type="ECO:0008006" key="4">
    <source>
        <dbReference type="Google" id="ProtNLM"/>
    </source>
</evidence>
<dbReference type="RefSeq" id="WP_118700820.1">
    <property type="nucleotide sequence ID" value="NZ_JAAITQ010000048.1"/>
</dbReference>
<keyword evidence="1" id="KW-0812">Transmembrane</keyword>
<feature type="transmembrane region" description="Helical" evidence="1">
    <location>
        <begin position="20"/>
        <end position="42"/>
    </location>
</feature>
<accession>A0ABX2GJG9</accession>
<evidence type="ECO:0000313" key="3">
    <source>
        <dbReference type="Proteomes" id="UP000768180"/>
    </source>
</evidence>
<dbReference type="Proteomes" id="UP000768180">
    <property type="component" value="Unassembled WGS sequence"/>
</dbReference>